<keyword evidence="1" id="KW-0732">Signal</keyword>
<gene>
    <name evidence="2" type="ORF">FJAP1339_LOCUS8989</name>
</gene>
<organism evidence="2">
    <name type="scientific">Fibrocapsa japonica</name>
    <dbReference type="NCBI Taxonomy" id="94617"/>
    <lineage>
        <taxon>Eukaryota</taxon>
        <taxon>Sar</taxon>
        <taxon>Stramenopiles</taxon>
        <taxon>Ochrophyta</taxon>
        <taxon>Raphidophyceae</taxon>
        <taxon>Chattonellales</taxon>
        <taxon>Chattonellaceae</taxon>
        <taxon>Fibrocapsa</taxon>
    </lineage>
</organism>
<proteinExistence type="predicted"/>
<feature type="chain" id="PRO_5030823090" evidence="1">
    <location>
        <begin position="20"/>
        <end position="156"/>
    </location>
</feature>
<feature type="signal peptide" evidence="1">
    <location>
        <begin position="1"/>
        <end position="19"/>
    </location>
</feature>
<name>A0A7S2V5V3_9STRA</name>
<accession>A0A7S2V5V3</accession>
<sequence length="156" mass="16981">MKVTTYMIIALCAIAQASAFVPSSSLPFVRTSIRPVQATPEELYEAATVCSKGGCSLEAVTDLKSKLDVRKDELMVELAKVQSLSGALGDLSGKDESQLKMVVDAIVKLFSKSDEDMMTTGVATGFSMDPTEGVKDAWDYDMAWKNYYAKLKEEDS</sequence>
<dbReference type="AlphaFoldDB" id="A0A7S2V5V3"/>
<evidence type="ECO:0000256" key="1">
    <source>
        <dbReference type="SAM" id="SignalP"/>
    </source>
</evidence>
<protein>
    <submittedName>
        <fullName evidence="2">Uncharacterized protein</fullName>
    </submittedName>
</protein>
<evidence type="ECO:0000313" key="2">
    <source>
        <dbReference type="EMBL" id="CAD9869209.1"/>
    </source>
</evidence>
<dbReference type="EMBL" id="HBHR01017897">
    <property type="protein sequence ID" value="CAD9869209.1"/>
    <property type="molecule type" value="Transcribed_RNA"/>
</dbReference>
<reference evidence="2" key="1">
    <citation type="submission" date="2021-01" db="EMBL/GenBank/DDBJ databases">
        <authorList>
            <person name="Corre E."/>
            <person name="Pelletier E."/>
            <person name="Niang G."/>
            <person name="Scheremetjew M."/>
            <person name="Finn R."/>
            <person name="Kale V."/>
            <person name="Holt S."/>
            <person name="Cochrane G."/>
            <person name="Meng A."/>
            <person name="Brown T."/>
            <person name="Cohen L."/>
        </authorList>
    </citation>
    <scope>NUCLEOTIDE SEQUENCE</scope>
    <source>
        <strain evidence="2">CCMP1661</strain>
    </source>
</reference>